<dbReference type="InterPro" id="IPR036909">
    <property type="entry name" value="Cyt_c-like_dom_sf"/>
</dbReference>
<evidence type="ECO:0000256" key="1">
    <source>
        <dbReference type="ARBA" id="ARBA00022617"/>
    </source>
</evidence>
<evidence type="ECO:0000256" key="3">
    <source>
        <dbReference type="ARBA" id="ARBA00023004"/>
    </source>
</evidence>
<feature type="domain" description="Cytochrome c" evidence="7">
    <location>
        <begin position="90"/>
        <end position="172"/>
    </location>
</feature>
<dbReference type="InterPro" id="IPR009056">
    <property type="entry name" value="Cyt_c-like_dom"/>
</dbReference>
<keyword evidence="2 4" id="KW-0479">Metal-binding</keyword>
<evidence type="ECO:0000313" key="8">
    <source>
        <dbReference type="EMBL" id="AFM14688.1"/>
    </source>
</evidence>
<keyword evidence="9" id="KW-1185">Reference proteome</keyword>
<dbReference type="SUPFAM" id="SSF46626">
    <property type="entry name" value="Cytochrome c"/>
    <property type="match status" value="1"/>
</dbReference>
<feature type="region of interest" description="Disordered" evidence="5">
    <location>
        <begin position="173"/>
        <end position="193"/>
    </location>
</feature>
<evidence type="ECO:0000256" key="2">
    <source>
        <dbReference type="ARBA" id="ARBA00022723"/>
    </source>
</evidence>
<dbReference type="PANTHER" id="PTHR33751:SF1">
    <property type="entry name" value="CBB3-TYPE CYTOCHROME C OXIDASE SUBUNIT FIXP"/>
    <property type="match status" value="1"/>
</dbReference>
<evidence type="ECO:0000313" key="9">
    <source>
        <dbReference type="Proteomes" id="UP000006048"/>
    </source>
</evidence>
<dbReference type="AlphaFoldDB" id="I4BBN1"/>
<organism evidence="8 9">
    <name type="scientific">Turneriella parva (strain ATCC BAA-1111 / DSM 21527 / NCTC 11395 / H)</name>
    <name type="common">Leptospira parva</name>
    <dbReference type="NCBI Taxonomy" id="869212"/>
    <lineage>
        <taxon>Bacteria</taxon>
        <taxon>Pseudomonadati</taxon>
        <taxon>Spirochaetota</taxon>
        <taxon>Spirochaetia</taxon>
        <taxon>Leptospirales</taxon>
        <taxon>Leptospiraceae</taxon>
        <taxon>Turneriella</taxon>
    </lineage>
</organism>
<keyword evidence="6" id="KW-0812">Transmembrane</keyword>
<dbReference type="GO" id="GO:0020037">
    <property type="term" value="F:heme binding"/>
    <property type="evidence" value="ECO:0007669"/>
    <property type="project" value="InterPro"/>
</dbReference>
<keyword evidence="6" id="KW-1133">Transmembrane helix</keyword>
<dbReference type="PATRIC" id="fig|869212.3.peg.4088"/>
<evidence type="ECO:0000256" key="4">
    <source>
        <dbReference type="PROSITE-ProRule" id="PRU00433"/>
    </source>
</evidence>
<dbReference type="Proteomes" id="UP000006048">
    <property type="component" value="Chromosome"/>
</dbReference>
<gene>
    <name evidence="8" type="ordered locus">Turpa_4054</name>
</gene>
<accession>I4BBN1</accession>
<dbReference type="Gene3D" id="6.10.280.130">
    <property type="match status" value="1"/>
</dbReference>
<dbReference type="GO" id="GO:0009055">
    <property type="term" value="F:electron transfer activity"/>
    <property type="evidence" value="ECO:0007669"/>
    <property type="project" value="InterPro"/>
</dbReference>
<dbReference type="KEGG" id="tpx:Turpa_4054"/>
<dbReference type="HOGENOM" id="CLU_047545_1_0_12"/>
<dbReference type="STRING" id="869212.Turpa_4054"/>
<dbReference type="InterPro" id="IPR050597">
    <property type="entry name" value="Cytochrome_c_Oxidase_Subunit"/>
</dbReference>
<keyword evidence="1 4" id="KW-0349">Heme</keyword>
<dbReference type="PROSITE" id="PS51007">
    <property type="entry name" value="CYTC"/>
    <property type="match status" value="1"/>
</dbReference>
<dbReference type="Gene3D" id="1.10.760.10">
    <property type="entry name" value="Cytochrome c-like domain"/>
    <property type="match status" value="1"/>
</dbReference>
<sequence length="193" mass="21037">MSDNREEKDKLLDHEYDGIRELDNHMPRWWVLGFYFTIVFAIGYLVYYHLAGGPSSQQEYEAEMAALPKKAGAAVTPVADAGLKPLTDAAALAAGEKLYVAQTCSACHNANLGGLVGPNLTDEFWIHGCDYTTVMANVKKGFQQKGMMPYGNGKPVDETGLQQLVSYIFSKKGSNPAGAKAIDPEREKKCAAK</sequence>
<dbReference type="InterPro" id="IPR032858">
    <property type="entry name" value="CcoP_N"/>
</dbReference>
<proteinExistence type="predicted"/>
<dbReference type="RefSeq" id="WP_014805164.1">
    <property type="nucleotide sequence ID" value="NC_018020.1"/>
</dbReference>
<feature type="compositionally biased region" description="Basic and acidic residues" evidence="5">
    <location>
        <begin position="182"/>
        <end position="193"/>
    </location>
</feature>
<dbReference type="PANTHER" id="PTHR33751">
    <property type="entry name" value="CBB3-TYPE CYTOCHROME C OXIDASE SUBUNIT FIXP"/>
    <property type="match status" value="1"/>
</dbReference>
<evidence type="ECO:0000256" key="5">
    <source>
        <dbReference type="SAM" id="MobiDB-lite"/>
    </source>
</evidence>
<dbReference type="GO" id="GO:0046872">
    <property type="term" value="F:metal ion binding"/>
    <property type="evidence" value="ECO:0007669"/>
    <property type="project" value="UniProtKB-KW"/>
</dbReference>
<feature type="transmembrane region" description="Helical" evidence="6">
    <location>
        <begin position="29"/>
        <end position="50"/>
    </location>
</feature>
<dbReference type="Pfam" id="PF13442">
    <property type="entry name" value="Cytochrome_CBB3"/>
    <property type="match status" value="1"/>
</dbReference>
<keyword evidence="3 4" id="KW-0408">Iron</keyword>
<dbReference type="OrthoDB" id="7933886at2"/>
<dbReference type="InterPro" id="IPR038414">
    <property type="entry name" value="CcoP_N_sf"/>
</dbReference>
<reference evidence="8 9" key="1">
    <citation type="submission" date="2012-06" db="EMBL/GenBank/DDBJ databases">
        <title>The complete chromosome of genome of Turneriella parva DSM 21527.</title>
        <authorList>
            <consortium name="US DOE Joint Genome Institute (JGI-PGF)"/>
            <person name="Lucas S."/>
            <person name="Han J."/>
            <person name="Lapidus A."/>
            <person name="Bruce D."/>
            <person name="Goodwin L."/>
            <person name="Pitluck S."/>
            <person name="Peters L."/>
            <person name="Kyrpides N."/>
            <person name="Mavromatis K."/>
            <person name="Ivanova N."/>
            <person name="Mikhailova N."/>
            <person name="Chertkov O."/>
            <person name="Detter J.C."/>
            <person name="Tapia R."/>
            <person name="Han C."/>
            <person name="Land M."/>
            <person name="Hauser L."/>
            <person name="Markowitz V."/>
            <person name="Cheng J.-F."/>
            <person name="Hugenholtz P."/>
            <person name="Woyke T."/>
            <person name="Wu D."/>
            <person name="Gronow S."/>
            <person name="Wellnitz S."/>
            <person name="Brambilla E."/>
            <person name="Klenk H.-P."/>
            <person name="Eisen J.A."/>
        </authorList>
    </citation>
    <scope>NUCLEOTIDE SEQUENCE [LARGE SCALE GENOMIC DNA]</scope>
    <source>
        <strain evidence="9">ATCC BAA-1111 / DSM 21527 / NCTC 11395 / H</strain>
    </source>
</reference>
<evidence type="ECO:0000259" key="7">
    <source>
        <dbReference type="PROSITE" id="PS51007"/>
    </source>
</evidence>
<evidence type="ECO:0000256" key="6">
    <source>
        <dbReference type="SAM" id="Phobius"/>
    </source>
</evidence>
<protein>
    <submittedName>
        <fullName evidence="8">Cytochrome c class I</fullName>
    </submittedName>
</protein>
<name>I4BBN1_TURPD</name>
<dbReference type="EMBL" id="CP002959">
    <property type="protein sequence ID" value="AFM14688.1"/>
    <property type="molecule type" value="Genomic_DNA"/>
</dbReference>
<dbReference type="Pfam" id="PF14715">
    <property type="entry name" value="FixP_N"/>
    <property type="match status" value="1"/>
</dbReference>
<keyword evidence="6" id="KW-0472">Membrane</keyword>